<gene>
    <name evidence="2" type="ORF">HJG59_009511</name>
</gene>
<feature type="region of interest" description="Disordered" evidence="1">
    <location>
        <begin position="24"/>
        <end position="68"/>
    </location>
</feature>
<dbReference type="EMBL" id="JACASF010000019">
    <property type="protein sequence ID" value="KAF6416249.1"/>
    <property type="molecule type" value="Genomic_DNA"/>
</dbReference>
<reference evidence="2 3" key="1">
    <citation type="journal article" date="2020" name="Nature">
        <title>Six reference-quality genomes reveal evolution of bat adaptations.</title>
        <authorList>
            <person name="Jebb D."/>
            <person name="Huang Z."/>
            <person name="Pippel M."/>
            <person name="Hughes G.M."/>
            <person name="Lavrichenko K."/>
            <person name="Devanna P."/>
            <person name="Winkler S."/>
            <person name="Jermiin L.S."/>
            <person name="Skirmuntt E.C."/>
            <person name="Katzourakis A."/>
            <person name="Burkitt-Gray L."/>
            <person name="Ray D.A."/>
            <person name="Sullivan K.A.M."/>
            <person name="Roscito J.G."/>
            <person name="Kirilenko B.M."/>
            <person name="Davalos L.M."/>
            <person name="Corthals A.P."/>
            <person name="Power M.L."/>
            <person name="Jones G."/>
            <person name="Ransome R.D."/>
            <person name="Dechmann D.K.N."/>
            <person name="Locatelli A.G."/>
            <person name="Puechmaille S.J."/>
            <person name="Fedrigo O."/>
            <person name="Jarvis E.D."/>
            <person name="Hiller M."/>
            <person name="Vernes S.C."/>
            <person name="Myers E.W."/>
            <person name="Teeling E.C."/>
        </authorList>
    </citation>
    <scope>NUCLEOTIDE SEQUENCE [LARGE SCALE GENOMIC DNA]</scope>
    <source>
        <strain evidence="2">MMolMol1</strain>
        <tissue evidence="2">Muscle</tissue>
    </source>
</reference>
<proteinExistence type="predicted"/>
<protein>
    <submittedName>
        <fullName evidence="2">Uncharacterized protein</fullName>
    </submittedName>
</protein>
<feature type="region of interest" description="Disordered" evidence="1">
    <location>
        <begin position="89"/>
        <end position="127"/>
    </location>
</feature>
<dbReference type="InParanoid" id="A0A7J8CZW4"/>
<accession>A0A7J8CZW4</accession>
<comment type="caution">
    <text evidence="2">The sequence shown here is derived from an EMBL/GenBank/DDBJ whole genome shotgun (WGS) entry which is preliminary data.</text>
</comment>
<sequence length="127" mass="14101">MVWKGEGRWGEGAWGMVRYTVTKKDNKVEGGKKQNVNESQRPWGGKCHQPQPSLGNQSAKGRRQRRAPKITLKVMDEAEEKNQFRENILSTGKLNDGQGLGDVETGRAVDGEPQAGLLVQPRHLQAP</sequence>
<evidence type="ECO:0000256" key="1">
    <source>
        <dbReference type="SAM" id="MobiDB-lite"/>
    </source>
</evidence>
<dbReference type="AlphaFoldDB" id="A0A7J8CZW4"/>
<evidence type="ECO:0000313" key="2">
    <source>
        <dbReference type="EMBL" id="KAF6416249.1"/>
    </source>
</evidence>
<feature type="compositionally biased region" description="Polar residues" evidence="1">
    <location>
        <begin position="50"/>
        <end position="59"/>
    </location>
</feature>
<name>A0A7J8CZW4_MOLMO</name>
<keyword evidence="3" id="KW-1185">Reference proteome</keyword>
<organism evidence="2 3">
    <name type="scientific">Molossus molossus</name>
    <name type="common">Pallas' mastiff bat</name>
    <name type="synonym">Vespertilio molossus</name>
    <dbReference type="NCBI Taxonomy" id="27622"/>
    <lineage>
        <taxon>Eukaryota</taxon>
        <taxon>Metazoa</taxon>
        <taxon>Chordata</taxon>
        <taxon>Craniata</taxon>
        <taxon>Vertebrata</taxon>
        <taxon>Euteleostomi</taxon>
        <taxon>Mammalia</taxon>
        <taxon>Eutheria</taxon>
        <taxon>Laurasiatheria</taxon>
        <taxon>Chiroptera</taxon>
        <taxon>Yangochiroptera</taxon>
        <taxon>Molossidae</taxon>
        <taxon>Molossus</taxon>
    </lineage>
</organism>
<dbReference type="Proteomes" id="UP000550707">
    <property type="component" value="Unassembled WGS sequence"/>
</dbReference>
<evidence type="ECO:0000313" key="3">
    <source>
        <dbReference type="Proteomes" id="UP000550707"/>
    </source>
</evidence>